<dbReference type="SUPFAM" id="SSF160544">
    <property type="entry name" value="EscU C-terminal domain-like"/>
    <property type="match status" value="1"/>
</dbReference>
<sequence length="360" mass="40248">MPQQSSDADANEPATPYKLEKARERGSIFRSAELTFAFVMLACVACVYGLGVRTLDATAAMLGRALQFASREQMSNVSALALSESLAGQMLSVLAPLVFCVWIAAFVVAAMQARGTFSSHPLKPDFTRVNPANGLKKLASLKTLHELWRSLAKLIVVGIATTLWGRHHLQDLLHLSAQASQPMSRSGLALLASVLALLAGIMLVFAALDWLINRSEFLRQMRMSRREIKDEHKHREGDPRIKARLRELRIEWFKRARQLSRVRTADVLLANPTHYAIALEYRQGEMPAPMITARGSGDLAQRMREEARRRTVPIVEHPSLARALFKLHDSQVFVPEEHFDQVARILRWVYAARGGQGRVA</sequence>
<evidence type="ECO:0000256" key="3">
    <source>
        <dbReference type="ARBA" id="ARBA00023225"/>
    </source>
</evidence>
<dbReference type="Gene3D" id="3.40.1690.10">
    <property type="entry name" value="secretion proteins EscU"/>
    <property type="match status" value="1"/>
</dbReference>
<comment type="caution">
    <text evidence="6">The sequence shown here is derived from an EMBL/GenBank/DDBJ whole genome shotgun (WGS) entry which is preliminary data.</text>
</comment>
<reference evidence="6 7" key="1">
    <citation type="submission" date="2020-08" db="EMBL/GenBank/DDBJ databases">
        <title>Genomic Encyclopedia of Type Strains, Phase IV (KMG-IV): sequencing the most valuable type-strain genomes for metagenomic binning, comparative biology and taxonomic classification.</title>
        <authorList>
            <person name="Goeker M."/>
        </authorList>
    </citation>
    <scope>NUCLEOTIDE SEQUENCE [LARGE SCALE GENOMIC DNA]</scope>
    <source>
        <strain evidence="6 7">DSM 26723</strain>
    </source>
</reference>
<keyword evidence="3" id="KW-0813">Transport</keyword>
<comment type="similarity">
    <text evidence="1">Belongs to the type III secretion exporter family.</text>
</comment>
<keyword evidence="5" id="KW-0472">Membrane</keyword>
<dbReference type="EMBL" id="JACHHZ010000001">
    <property type="protein sequence ID" value="MBB6091161.1"/>
    <property type="molecule type" value="Genomic_DNA"/>
</dbReference>
<dbReference type="PANTHER" id="PTHR30531:SF12">
    <property type="entry name" value="FLAGELLAR BIOSYNTHETIC PROTEIN FLHB"/>
    <property type="match status" value="1"/>
</dbReference>
<keyword evidence="6" id="KW-0282">Flagellum</keyword>
<evidence type="ECO:0000313" key="6">
    <source>
        <dbReference type="EMBL" id="MBB6091161.1"/>
    </source>
</evidence>
<feature type="transmembrane region" description="Helical" evidence="5">
    <location>
        <begin position="28"/>
        <end position="51"/>
    </location>
</feature>
<dbReference type="GO" id="GO:0005886">
    <property type="term" value="C:plasma membrane"/>
    <property type="evidence" value="ECO:0007669"/>
    <property type="project" value="TreeGrafter"/>
</dbReference>
<dbReference type="InterPro" id="IPR029025">
    <property type="entry name" value="T3SS_substrate_exporter_C"/>
</dbReference>
<keyword evidence="6" id="KW-0966">Cell projection</keyword>
<feature type="transmembrane region" description="Helical" evidence="5">
    <location>
        <begin position="187"/>
        <end position="212"/>
    </location>
</feature>
<evidence type="ECO:0000313" key="7">
    <source>
        <dbReference type="Proteomes" id="UP000588068"/>
    </source>
</evidence>
<dbReference type="AlphaFoldDB" id="A0A841HDK0"/>
<organism evidence="6 7">
    <name type="scientific">Povalibacter uvarum</name>
    <dbReference type="NCBI Taxonomy" id="732238"/>
    <lineage>
        <taxon>Bacteria</taxon>
        <taxon>Pseudomonadati</taxon>
        <taxon>Pseudomonadota</taxon>
        <taxon>Gammaproteobacteria</taxon>
        <taxon>Steroidobacterales</taxon>
        <taxon>Steroidobacteraceae</taxon>
        <taxon>Povalibacter</taxon>
    </lineage>
</organism>
<keyword evidence="7" id="KW-1185">Reference proteome</keyword>
<dbReference type="PANTHER" id="PTHR30531">
    <property type="entry name" value="FLAGELLAR BIOSYNTHETIC PROTEIN FLHB"/>
    <property type="match status" value="1"/>
</dbReference>
<feature type="transmembrane region" description="Helical" evidence="5">
    <location>
        <begin position="90"/>
        <end position="111"/>
    </location>
</feature>
<dbReference type="Pfam" id="PF01312">
    <property type="entry name" value="Bac_export_2"/>
    <property type="match status" value="1"/>
</dbReference>
<comment type="function">
    <text evidence="4">Required for formation of the rod structure in the basal body of the flagellar apparatus. Together with FliI and FliH, may constitute the export apparatus of flagellin.</text>
</comment>
<keyword evidence="6" id="KW-0969">Cilium</keyword>
<keyword evidence="5" id="KW-0812">Transmembrane</keyword>
<dbReference type="RefSeq" id="WP_184328977.1">
    <property type="nucleotide sequence ID" value="NZ_JACHHZ010000001.1"/>
</dbReference>
<accession>A0A841HDK0</accession>
<evidence type="ECO:0000256" key="4">
    <source>
        <dbReference type="ARBA" id="ARBA00025078"/>
    </source>
</evidence>
<keyword evidence="3" id="KW-1006">Bacterial flagellum protein export</keyword>
<evidence type="ECO:0000256" key="1">
    <source>
        <dbReference type="ARBA" id="ARBA00010690"/>
    </source>
</evidence>
<protein>
    <recommendedName>
        <fullName evidence="2">Flagellar biosynthetic protein FlhB</fullName>
    </recommendedName>
</protein>
<keyword evidence="3" id="KW-0653">Protein transport</keyword>
<evidence type="ECO:0000256" key="2">
    <source>
        <dbReference type="ARBA" id="ARBA00021622"/>
    </source>
</evidence>
<name>A0A841HDK0_9GAMM</name>
<proteinExistence type="inferred from homology"/>
<dbReference type="PRINTS" id="PR00950">
    <property type="entry name" value="TYPE3IMSPROT"/>
</dbReference>
<dbReference type="InterPro" id="IPR006135">
    <property type="entry name" value="T3SS_substrate_exporter"/>
</dbReference>
<evidence type="ECO:0000256" key="5">
    <source>
        <dbReference type="SAM" id="Phobius"/>
    </source>
</evidence>
<gene>
    <name evidence="6" type="ORF">HNQ60_000007</name>
</gene>
<keyword evidence="5" id="KW-1133">Transmembrane helix</keyword>
<dbReference type="GO" id="GO:0009306">
    <property type="term" value="P:protein secretion"/>
    <property type="evidence" value="ECO:0007669"/>
    <property type="project" value="InterPro"/>
</dbReference>
<dbReference type="Proteomes" id="UP000588068">
    <property type="component" value="Unassembled WGS sequence"/>
</dbReference>